<name>A0A2N8S219_STUST</name>
<dbReference type="Gene3D" id="3.90.550.10">
    <property type="entry name" value="Spore Coat Polysaccharide Biosynthesis Protein SpsA, Chain A"/>
    <property type="match status" value="1"/>
</dbReference>
<dbReference type="AlphaFoldDB" id="A0A2N8S219"/>
<comment type="catalytic activity">
    <reaction evidence="1">
        <text>D-mannose 6-phosphate = D-fructose 6-phosphate</text>
        <dbReference type="Rhea" id="RHEA:12356"/>
        <dbReference type="ChEBI" id="CHEBI:58735"/>
        <dbReference type="ChEBI" id="CHEBI:61527"/>
        <dbReference type="EC" id="5.3.1.8"/>
    </reaction>
</comment>
<keyword evidence="11" id="KW-0547">Nucleotide-binding</keyword>
<dbReference type="InterPro" id="IPR001538">
    <property type="entry name" value="Man6P_isomerase-2_C"/>
</dbReference>
<comment type="function">
    <text evidence="18">Produces a precursor for alginate polymerization. The alginate layer provides a protective barrier against host immune defenses and antibiotics.</text>
</comment>
<organism evidence="24 25">
    <name type="scientific">Stutzerimonas stutzeri</name>
    <name type="common">Pseudomonas stutzeri</name>
    <dbReference type="NCBI Taxonomy" id="316"/>
    <lineage>
        <taxon>Bacteria</taxon>
        <taxon>Pseudomonadati</taxon>
        <taxon>Pseudomonadota</taxon>
        <taxon>Gammaproteobacteria</taxon>
        <taxon>Pseudomonadales</taxon>
        <taxon>Pseudomonadaceae</taxon>
        <taxon>Stutzerimonas</taxon>
    </lineage>
</organism>
<dbReference type="GO" id="GO:0042121">
    <property type="term" value="P:alginic acid biosynthetic process"/>
    <property type="evidence" value="ECO:0007669"/>
    <property type="project" value="UniProtKB-KW"/>
</dbReference>
<dbReference type="InterPro" id="IPR051161">
    <property type="entry name" value="Mannose-6P_isomerase_type2"/>
</dbReference>
<evidence type="ECO:0000259" key="22">
    <source>
        <dbReference type="Pfam" id="PF01050"/>
    </source>
</evidence>
<dbReference type="PANTHER" id="PTHR46390:SF1">
    <property type="entry name" value="MANNOSE-1-PHOSPHATE GUANYLYLTRANSFERASE"/>
    <property type="match status" value="1"/>
</dbReference>
<evidence type="ECO:0000256" key="18">
    <source>
        <dbReference type="ARBA" id="ARBA00057590"/>
    </source>
</evidence>
<evidence type="ECO:0000256" key="14">
    <source>
        <dbReference type="ARBA" id="ARBA00023235"/>
    </source>
</evidence>
<dbReference type="EC" id="2.7.7.13" evidence="8"/>
<keyword evidence="14 24" id="KW-0413">Isomerase</keyword>
<comment type="similarity">
    <text evidence="5 20">Belongs to the mannose-6-phosphate isomerase type 2 family.</text>
</comment>
<dbReference type="GO" id="GO:0004475">
    <property type="term" value="F:mannose-1-phosphate guanylyltransferase (GTP) activity"/>
    <property type="evidence" value="ECO:0007669"/>
    <property type="project" value="UniProtKB-EC"/>
</dbReference>
<dbReference type="SUPFAM" id="SSF51182">
    <property type="entry name" value="RmlC-like cupins"/>
    <property type="match status" value="1"/>
</dbReference>
<keyword evidence="12" id="KW-0016">Alginate biosynthesis</keyword>
<evidence type="ECO:0000256" key="1">
    <source>
        <dbReference type="ARBA" id="ARBA00000757"/>
    </source>
</evidence>
<comment type="pathway">
    <text evidence="4">Nucleotide-sugar biosynthesis; GDP-alpha-D-mannose biosynthesis; GDP-alpha-D-mannose from alpha-D-mannose 1-phosphate (GTP route): step 1/1.</text>
</comment>
<feature type="domain" description="Mannose-6-phosphate isomerase type II C-terminal" evidence="22">
    <location>
        <begin position="351"/>
        <end position="466"/>
    </location>
</feature>
<dbReference type="RefSeq" id="WP_102825004.1">
    <property type="nucleotide sequence ID" value="NZ_CP139348.1"/>
</dbReference>
<comment type="caution">
    <text evidence="24">The sequence shown here is derived from an EMBL/GenBank/DDBJ whole genome shotgun (WGS) entry which is preliminary data.</text>
</comment>
<sequence>MIPVILSGGSGSRLWPLSRKSFPKQFLALTGEQTLFQQTVERLAFDGMQQPLLVCNKDHRFIVKEQLGARKLGVQGLLLEPFGRNTAPAIGIAAMKLVEEGRDELLLVLPADHVIEDQKAFQRSLALATNAAENGEMVLFGVPPTRPETGYGYIKASQDANAGLPDGIKRVAQFVEKPDEVRAQSYLESGDYFWNSGMFLFRASVFLEELKKHDPDIYDTCSLALERSVKHGEEILIDPATFACCPDNSIDYAVMEKTQLACVVPMSAGWSDVGSWSSIWDVHEKDENGNVLKGDVIAEDSRNCLVHGNGKLVTVLGLEDVVVVETKDAVMVAHKDKVQDVKKLVSKLDAQDRSETKNHCAVYRPWGWYDSVDMGGRFQVKRICVNPGASLSLQMHHHRAEHWIVVSGTAQVTCNDKTFLLTENQSTYIPITSVHRLANPGKIPLEIIEVQSGSYLGEDDIERFDDVYGRAEQGSEAKVAR</sequence>
<dbReference type="CDD" id="cd02213">
    <property type="entry name" value="cupin_PMI_typeII_C"/>
    <property type="match status" value="1"/>
</dbReference>
<dbReference type="InterPro" id="IPR005835">
    <property type="entry name" value="NTP_transferase_dom"/>
</dbReference>
<keyword evidence="16" id="KW-0170">Cobalt</keyword>
<dbReference type="GO" id="GO:0005525">
    <property type="term" value="F:GTP binding"/>
    <property type="evidence" value="ECO:0007669"/>
    <property type="project" value="UniProtKB-KW"/>
</dbReference>
<evidence type="ECO:0000256" key="7">
    <source>
        <dbReference type="ARBA" id="ARBA00011956"/>
    </source>
</evidence>
<feature type="domain" description="Nucleotidyl transferase" evidence="21">
    <location>
        <begin position="3"/>
        <end position="288"/>
    </location>
</feature>
<dbReference type="InterPro" id="IPR029044">
    <property type="entry name" value="Nucleotide-diphossugar_trans"/>
</dbReference>
<evidence type="ECO:0000256" key="6">
    <source>
        <dbReference type="ARBA" id="ARBA00011245"/>
    </source>
</evidence>
<evidence type="ECO:0000256" key="4">
    <source>
        <dbReference type="ARBA" id="ARBA00004823"/>
    </source>
</evidence>
<comment type="pathway">
    <text evidence="3">Nucleotide-sugar biosynthesis; GDP-alpha-D-mannose biosynthesis; alpha-D-mannose 1-phosphate from D-fructose 6-phosphate: step 1/2.</text>
</comment>
<dbReference type="InterPro" id="IPR011051">
    <property type="entry name" value="RmlC_Cupin_sf"/>
</dbReference>
<evidence type="ECO:0000256" key="20">
    <source>
        <dbReference type="RuleBase" id="RU004190"/>
    </source>
</evidence>
<dbReference type="PANTHER" id="PTHR46390">
    <property type="entry name" value="MANNOSE-1-PHOSPHATE GUANYLYLTRANSFERASE"/>
    <property type="match status" value="1"/>
</dbReference>
<comment type="subunit">
    <text evidence="6">Monomer.</text>
</comment>
<evidence type="ECO:0000259" key="23">
    <source>
        <dbReference type="Pfam" id="PF22640"/>
    </source>
</evidence>
<evidence type="ECO:0000256" key="16">
    <source>
        <dbReference type="ARBA" id="ARBA00023285"/>
    </source>
</evidence>
<evidence type="ECO:0000256" key="9">
    <source>
        <dbReference type="ARBA" id="ARBA00022679"/>
    </source>
</evidence>
<feature type="domain" description="MannoseP isomerase/GMP-like beta-helix" evidence="23">
    <location>
        <begin position="294"/>
        <end position="348"/>
    </location>
</feature>
<evidence type="ECO:0000256" key="3">
    <source>
        <dbReference type="ARBA" id="ARBA00004666"/>
    </source>
</evidence>
<dbReference type="FunFam" id="3.90.550.10:FF:000046">
    <property type="entry name" value="Mannose-1-phosphate guanylyltransferase (GDP)"/>
    <property type="match status" value="1"/>
</dbReference>
<evidence type="ECO:0000256" key="12">
    <source>
        <dbReference type="ARBA" id="ARBA00022841"/>
    </source>
</evidence>
<evidence type="ECO:0000256" key="11">
    <source>
        <dbReference type="ARBA" id="ARBA00022741"/>
    </source>
</evidence>
<dbReference type="CDD" id="cd02509">
    <property type="entry name" value="GDP-M1P_Guanylyltransferase"/>
    <property type="match status" value="1"/>
</dbReference>
<proteinExistence type="inferred from homology"/>
<dbReference type="OrthoDB" id="9806359at2"/>
<dbReference type="GO" id="GO:0004476">
    <property type="term" value="F:mannose-6-phosphate isomerase activity"/>
    <property type="evidence" value="ECO:0007669"/>
    <property type="project" value="UniProtKB-EC"/>
</dbReference>
<keyword evidence="9 24" id="KW-0808">Transferase</keyword>
<dbReference type="SUPFAM" id="SSF53448">
    <property type="entry name" value="Nucleotide-diphospho-sugar transferases"/>
    <property type="match status" value="1"/>
</dbReference>
<dbReference type="InterPro" id="IPR049577">
    <property type="entry name" value="GMPP_N"/>
</dbReference>
<dbReference type="UniPathway" id="UPA00126">
    <property type="reaction ID" value="UER00930"/>
</dbReference>
<keyword evidence="15" id="KW-0511">Multifunctional enzyme</keyword>
<dbReference type="Pfam" id="PF01050">
    <property type="entry name" value="MannoseP_isomer"/>
    <property type="match status" value="1"/>
</dbReference>
<reference evidence="24 25" key="1">
    <citation type="submission" date="2018-01" db="EMBL/GenBank/DDBJ databases">
        <title>Denitrification phenotypes of diverse strains of Pseudomonas stutzeri.</title>
        <authorList>
            <person name="Milligan D.A."/>
            <person name="Bergaust L."/>
            <person name="Bakken L.R."/>
            <person name="Frostegard A."/>
        </authorList>
    </citation>
    <scope>NUCLEOTIDE SEQUENCE [LARGE SCALE GENOMIC DNA]</scope>
    <source>
        <strain evidence="24 25">KC</strain>
    </source>
</reference>
<evidence type="ECO:0000256" key="8">
    <source>
        <dbReference type="ARBA" id="ARBA00012387"/>
    </source>
</evidence>
<protein>
    <recommendedName>
        <fullName evidence="19">Alginate biosynthesis protein AlgA</fullName>
        <ecNumber evidence="8">2.7.7.13</ecNumber>
        <ecNumber evidence="7">5.3.1.8</ecNumber>
    </recommendedName>
</protein>
<dbReference type="InterPro" id="IPR054566">
    <property type="entry name" value="ManC/GMP-like_b-helix"/>
</dbReference>
<dbReference type="InterPro" id="IPR014710">
    <property type="entry name" value="RmlC-like_jellyroll"/>
</dbReference>
<evidence type="ECO:0000313" key="25">
    <source>
        <dbReference type="Proteomes" id="UP000235925"/>
    </source>
</evidence>
<dbReference type="Proteomes" id="UP000235925">
    <property type="component" value="Unassembled WGS sequence"/>
</dbReference>
<comment type="cofactor">
    <cofactor evidence="2">
        <name>Co(2+)</name>
        <dbReference type="ChEBI" id="CHEBI:48828"/>
    </cofactor>
</comment>
<evidence type="ECO:0000256" key="10">
    <source>
        <dbReference type="ARBA" id="ARBA00022695"/>
    </source>
</evidence>
<evidence type="ECO:0000313" key="24">
    <source>
        <dbReference type="EMBL" id="PNF80666.1"/>
    </source>
</evidence>
<dbReference type="Gene3D" id="2.60.120.10">
    <property type="entry name" value="Jelly Rolls"/>
    <property type="match status" value="1"/>
</dbReference>
<keyword evidence="10 24" id="KW-0548">Nucleotidyltransferase</keyword>
<dbReference type="EC" id="5.3.1.8" evidence="7"/>
<dbReference type="GO" id="GO:0009298">
    <property type="term" value="P:GDP-mannose biosynthetic process"/>
    <property type="evidence" value="ECO:0007669"/>
    <property type="project" value="UniProtKB-UniPathway"/>
</dbReference>
<evidence type="ECO:0000256" key="19">
    <source>
        <dbReference type="ARBA" id="ARBA00067387"/>
    </source>
</evidence>
<evidence type="ECO:0000256" key="13">
    <source>
        <dbReference type="ARBA" id="ARBA00023134"/>
    </source>
</evidence>
<gene>
    <name evidence="24" type="ORF">CXK92_10630</name>
</gene>
<evidence type="ECO:0000256" key="15">
    <source>
        <dbReference type="ARBA" id="ARBA00023268"/>
    </source>
</evidence>
<evidence type="ECO:0000256" key="17">
    <source>
        <dbReference type="ARBA" id="ARBA00047343"/>
    </source>
</evidence>
<evidence type="ECO:0000256" key="2">
    <source>
        <dbReference type="ARBA" id="ARBA00001941"/>
    </source>
</evidence>
<dbReference type="Pfam" id="PF22640">
    <property type="entry name" value="ManC_GMP_beta-helix"/>
    <property type="match status" value="1"/>
</dbReference>
<dbReference type="FunFam" id="2.60.120.10:FF:000032">
    <property type="entry name" value="Mannose-1-phosphate guanylyltransferase/mannose-6-phosphate isomerase"/>
    <property type="match status" value="1"/>
</dbReference>
<keyword evidence="13" id="KW-0342">GTP-binding</keyword>
<comment type="catalytic activity">
    <reaction evidence="17">
        <text>alpha-D-mannose 1-phosphate + GTP + H(+) = GDP-alpha-D-mannose + diphosphate</text>
        <dbReference type="Rhea" id="RHEA:15229"/>
        <dbReference type="ChEBI" id="CHEBI:15378"/>
        <dbReference type="ChEBI" id="CHEBI:33019"/>
        <dbReference type="ChEBI" id="CHEBI:37565"/>
        <dbReference type="ChEBI" id="CHEBI:57527"/>
        <dbReference type="ChEBI" id="CHEBI:58409"/>
        <dbReference type="EC" id="2.7.7.13"/>
    </reaction>
</comment>
<evidence type="ECO:0000256" key="5">
    <source>
        <dbReference type="ARBA" id="ARBA00006115"/>
    </source>
</evidence>
<dbReference type="NCBIfam" id="TIGR01479">
    <property type="entry name" value="GMP_PMI"/>
    <property type="match status" value="1"/>
</dbReference>
<dbReference type="InterPro" id="IPR006375">
    <property type="entry name" value="Man1P_GuaTrfase/Man6P_Isoase"/>
</dbReference>
<dbReference type="Pfam" id="PF00483">
    <property type="entry name" value="NTP_transferase"/>
    <property type="match status" value="1"/>
</dbReference>
<accession>A0A2N8S219</accession>
<dbReference type="EMBL" id="POUN01000003">
    <property type="protein sequence ID" value="PNF80666.1"/>
    <property type="molecule type" value="Genomic_DNA"/>
</dbReference>
<evidence type="ECO:0000259" key="21">
    <source>
        <dbReference type="Pfam" id="PF00483"/>
    </source>
</evidence>